<dbReference type="OrthoDB" id="2683572at2759"/>
<dbReference type="EMBL" id="JABBWG010000013">
    <property type="protein sequence ID" value="KAG1817600.1"/>
    <property type="molecule type" value="Genomic_DNA"/>
</dbReference>
<keyword evidence="3" id="KW-0067">ATP-binding</keyword>
<dbReference type="GO" id="GO:0005634">
    <property type="term" value="C:nucleus"/>
    <property type="evidence" value="ECO:0007669"/>
    <property type="project" value="TreeGrafter"/>
</dbReference>
<dbReference type="GO" id="GO:0008094">
    <property type="term" value="F:ATP-dependent activity, acting on DNA"/>
    <property type="evidence" value="ECO:0007669"/>
    <property type="project" value="TreeGrafter"/>
</dbReference>
<keyword evidence="1" id="KW-0547">Nucleotide-binding</keyword>
<evidence type="ECO:0000256" key="2">
    <source>
        <dbReference type="ARBA" id="ARBA00022801"/>
    </source>
</evidence>
<dbReference type="GO" id="GO:0016787">
    <property type="term" value="F:hydrolase activity"/>
    <property type="evidence" value="ECO:0007669"/>
    <property type="project" value="UniProtKB-KW"/>
</dbReference>
<protein>
    <submittedName>
        <fullName evidence="5">P-loop containing nucleoside triphosphate hydrolase protein</fullName>
    </submittedName>
</protein>
<keyword evidence="2 5" id="KW-0378">Hydrolase</keyword>
<feature type="domain" description="Helicase C-terminal" evidence="4">
    <location>
        <begin position="1"/>
        <end position="144"/>
    </location>
</feature>
<dbReference type="SUPFAM" id="SSF52540">
    <property type="entry name" value="P-loop containing nucleoside triphosphate hydrolases"/>
    <property type="match status" value="1"/>
</dbReference>
<keyword evidence="6" id="KW-1185">Reference proteome</keyword>
<dbReference type="Proteomes" id="UP000807769">
    <property type="component" value="Unassembled WGS sequence"/>
</dbReference>
<dbReference type="GO" id="GO:0006281">
    <property type="term" value="P:DNA repair"/>
    <property type="evidence" value="ECO:0007669"/>
    <property type="project" value="TreeGrafter"/>
</dbReference>
<dbReference type="InterPro" id="IPR049730">
    <property type="entry name" value="SNF2/RAD54-like_C"/>
</dbReference>
<evidence type="ECO:0000313" key="6">
    <source>
        <dbReference type="Proteomes" id="UP000807769"/>
    </source>
</evidence>
<name>A0A9P7ECA8_9AGAM</name>
<dbReference type="Gene3D" id="3.40.50.300">
    <property type="entry name" value="P-loop containing nucleotide triphosphate hydrolases"/>
    <property type="match status" value="1"/>
</dbReference>
<evidence type="ECO:0000256" key="3">
    <source>
        <dbReference type="ARBA" id="ARBA00022840"/>
    </source>
</evidence>
<dbReference type="InterPro" id="IPR001650">
    <property type="entry name" value="Helicase_C-like"/>
</dbReference>
<dbReference type="AlphaFoldDB" id="A0A9P7ECA8"/>
<sequence>DKVLVYCTFPSSYPQIMKVLQLHEIQALQIHGKMTIPTRMKIITKFKNSARDGPRVLIVSNVRLTGLNLPCASILIIIDCLWSATEESQLIGQIYCPSQQKTVHVYRLVAANTQDVFLNNLFFDKAAVLNAFIGAMPSLSEFSTLAGIKN</sequence>
<dbReference type="PANTHER" id="PTHR45626">
    <property type="entry name" value="TRANSCRIPTION TERMINATION FACTOR 2-RELATED"/>
    <property type="match status" value="1"/>
</dbReference>
<feature type="non-terminal residue" evidence="5">
    <location>
        <position position="150"/>
    </location>
</feature>
<organism evidence="5 6">
    <name type="scientific">Suillus subaureus</name>
    <dbReference type="NCBI Taxonomy" id="48587"/>
    <lineage>
        <taxon>Eukaryota</taxon>
        <taxon>Fungi</taxon>
        <taxon>Dikarya</taxon>
        <taxon>Basidiomycota</taxon>
        <taxon>Agaricomycotina</taxon>
        <taxon>Agaricomycetes</taxon>
        <taxon>Agaricomycetidae</taxon>
        <taxon>Boletales</taxon>
        <taxon>Suillineae</taxon>
        <taxon>Suillaceae</taxon>
        <taxon>Suillus</taxon>
    </lineage>
</organism>
<dbReference type="InterPro" id="IPR050628">
    <property type="entry name" value="SNF2_RAD54_helicase_TF"/>
</dbReference>
<dbReference type="GO" id="GO:0005524">
    <property type="term" value="F:ATP binding"/>
    <property type="evidence" value="ECO:0007669"/>
    <property type="project" value="UniProtKB-KW"/>
</dbReference>
<accession>A0A9P7ECA8</accession>
<proteinExistence type="predicted"/>
<dbReference type="CDD" id="cd18793">
    <property type="entry name" value="SF2_C_SNF"/>
    <property type="match status" value="1"/>
</dbReference>
<dbReference type="GeneID" id="64624903"/>
<gene>
    <name evidence="5" type="ORF">BJ212DRAFT_1270344</name>
</gene>
<reference evidence="5" key="1">
    <citation type="journal article" date="2020" name="New Phytol.">
        <title>Comparative genomics reveals dynamic genome evolution in host specialist ectomycorrhizal fungi.</title>
        <authorList>
            <person name="Lofgren L.A."/>
            <person name="Nguyen N.H."/>
            <person name="Vilgalys R."/>
            <person name="Ruytinx J."/>
            <person name="Liao H.L."/>
            <person name="Branco S."/>
            <person name="Kuo A."/>
            <person name="LaButti K."/>
            <person name="Lipzen A."/>
            <person name="Andreopoulos W."/>
            <person name="Pangilinan J."/>
            <person name="Riley R."/>
            <person name="Hundley H."/>
            <person name="Na H."/>
            <person name="Barry K."/>
            <person name="Grigoriev I.V."/>
            <person name="Stajich J.E."/>
            <person name="Kennedy P.G."/>
        </authorList>
    </citation>
    <scope>NUCLEOTIDE SEQUENCE</scope>
    <source>
        <strain evidence="5">MN1</strain>
    </source>
</reference>
<dbReference type="Pfam" id="PF00271">
    <property type="entry name" value="Helicase_C"/>
    <property type="match status" value="1"/>
</dbReference>
<dbReference type="PROSITE" id="PS51194">
    <property type="entry name" value="HELICASE_CTER"/>
    <property type="match status" value="1"/>
</dbReference>
<dbReference type="RefSeq" id="XP_041193842.1">
    <property type="nucleotide sequence ID" value="XM_041330886.1"/>
</dbReference>
<evidence type="ECO:0000256" key="1">
    <source>
        <dbReference type="ARBA" id="ARBA00022741"/>
    </source>
</evidence>
<comment type="caution">
    <text evidence="5">The sequence shown here is derived from an EMBL/GenBank/DDBJ whole genome shotgun (WGS) entry which is preliminary data.</text>
</comment>
<evidence type="ECO:0000259" key="4">
    <source>
        <dbReference type="PROSITE" id="PS51194"/>
    </source>
</evidence>
<dbReference type="SMART" id="SM00490">
    <property type="entry name" value="HELICc"/>
    <property type="match status" value="1"/>
</dbReference>
<evidence type="ECO:0000313" key="5">
    <source>
        <dbReference type="EMBL" id="KAG1817600.1"/>
    </source>
</evidence>
<dbReference type="InterPro" id="IPR027417">
    <property type="entry name" value="P-loop_NTPase"/>
</dbReference>